<evidence type="ECO:0000313" key="3">
    <source>
        <dbReference type="Proteomes" id="UP000251647"/>
    </source>
</evidence>
<dbReference type="EMBL" id="UATL01000010">
    <property type="protein sequence ID" value="SPY46300.1"/>
    <property type="molecule type" value="Genomic_DNA"/>
</dbReference>
<protein>
    <submittedName>
        <fullName evidence="2">Uncharacterized protein</fullName>
    </submittedName>
</protein>
<name>A0A2X1XT82_PHODM</name>
<dbReference type="Proteomes" id="UP000251647">
    <property type="component" value="Unassembled WGS sequence"/>
</dbReference>
<organism evidence="2 3">
    <name type="scientific">Photobacterium damselae</name>
    <dbReference type="NCBI Taxonomy" id="38293"/>
    <lineage>
        <taxon>Bacteria</taxon>
        <taxon>Pseudomonadati</taxon>
        <taxon>Pseudomonadota</taxon>
        <taxon>Gammaproteobacteria</taxon>
        <taxon>Vibrionales</taxon>
        <taxon>Vibrionaceae</taxon>
        <taxon>Photobacterium</taxon>
    </lineage>
</organism>
<reference evidence="2 3" key="1">
    <citation type="submission" date="2018-06" db="EMBL/GenBank/DDBJ databases">
        <authorList>
            <consortium name="Pathogen Informatics"/>
            <person name="Doyle S."/>
        </authorList>
    </citation>
    <scope>NUCLEOTIDE SEQUENCE [LARGE SCALE GENOMIC DNA]</scope>
    <source>
        <strain evidence="2 3">NCTC11647</strain>
    </source>
</reference>
<dbReference type="EMBL" id="UATL01000006">
    <property type="protein sequence ID" value="SPY45137.1"/>
    <property type="molecule type" value="Genomic_DNA"/>
</dbReference>
<evidence type="ECO:0000313" key="1">
    <source>
        <dbReference type="EMBL" id="SPY45137.1"/>
    </source>
</evidence>
<dbReference type="AlphaFoldDB" id="A0A2X1XT82"/>
<sequence>MEIPNRELNYHAGTHLFEPTLLVSKVGLEKCACSTPKK</sequence>
<proteinExistence type="predicted"/>
<accession>A0A2X1XT82</accession>
<gene>
    <name evidence="1" type="ORF">NCTC11647_03920</name>
    <name evidence="2" type="ORF">NCTC11647_04673</name>
</gene>
<evidence type="ECO:0000313" key="2">
    <source>
        <dbReference type="EMBL" id="SPY46300.1"/>
    </source>
</evidence>